<dbReference type="InterPro" id="IPR036866">
    <property type="entry name" value="RibonucZ/Hydroxyglut_hydro"/>
</dbReference>
<sequence>MQMQLIRNATLKLDYAGSTILIDPFFALKHSQRSITGRSPNPMTDLPASTDEILAGVELVLVSHLHADHFDPVAQELTPKHLPLICQPGDEETIRSFGFTDVTPLTQDLTWKNIRLTRRDGNHGTGAVLQLMGNVIGFTIEADNEPSIYWAGDTILYPPVIETIEATQPDIIITHSCGAKWDGVLIVMDAEQTVEVCRIAPQKTKIIATHMEALDHATVTRNDLKAHAQAAAIDSHKLIIPSDGEILHLTAPNS</sequence>
<dbReference type="EMBL" id="JACGXN010000007">
    <property type="protein sequence ID" value="MBA8880456.1"/>
    <property type="molecule type" value="Genomic_DNA"/>
</dbReference>
<name>A0A839ESV7_9HYPH</name>
<evidence type="ECO:0000313" key="3">
    <source>
        <dbReference type="EMBL" id="MBA8880456.1"/>
    </source>
</evidence>
<dbReference type="InterPro" id="IPR001279">
    <property type="entry name" value="Metallo-B-lactamas"/>
</dbReference>
<accession>A0A839ESV7</accession>
<dbReference type="PANTHER" id="PTHR43546:SF9">
    <property type="entry name" value="L-ASCORBATE-6-PHOSPHATE LACTONASE ULAG-RELATED"/>
    <property type="match status" value="1"/>
</dbReference>
<evidence type="ECO:0000256" key="1">
    <source>
        <dbReference type="ARBA" id="ARBA00022801"/>
    </source>
</evidence>
<dbReference type="GO" id="GO:0016787">
    <property type="term" value="F:hydrolase activity"/>
    <property type="evidence" value="ECO:0007669"/>
    <property type="project" value="UniProtKB-KW"/>
</dbReference>
<dbReference type="Gene3D" id="3.60.15.10">
    <property type="entry name" value="Ribonuclease Z/Hydroxyacylglutathione hydrolase-like"/>
    <property type="match status" value="1"/>
</dbReference>
<reference evidence="3 4" key="1">
    <citation type="submission" date="2020-07" db="EMBL/GenBank/DDBJ databases">
        <title>Genomic Encyclopedia of Type Strains, Phase IV (KMG-V): Genome sequencing to study the core and pangenomes of soil and plant-associated prokaryotes.</title>
        <authorList>
            <person name="Whitman W."/>
        </authorList>
    </citation>
    <scope>NUCLEOTIDE SEQUENCE [LARGE SCALE GENOMIC DNA]</scope>
    <source>
        <strain evidence="3 4">AN3</strain>
    </source>
</reference>
<keyword evidence="1" id="KW-0378">Hydrolase</keyword>
<dbReference type="Pfam" id="PF12706">
    <property type="entry name" value="Lactamase_B_2"/>
    <property type="match status" value="1"/>
</dbReference>
<dbReference type="Proteomes" id="UP000549052">
    <property type="component" value="Unassembled WGS sequence"/>
</dbReference>
<keyword evidence="4" id="KW-1185">Reference proteome</keyword>
<dbReference type="RefSeq" id="WP_182551093.1">
    <property type="nucleotide sequence ID" value="NZ_JACGXN010000007.1"/>
</dbReference>
<evidence type="ECO:0000259" key="2">
    <source>
        <dbReference type="Pfam" id="PF12706"/>
    </source>
</evidence>
<evidence type="ECO:0000313" key="4">
    <source>
        <dbReference type="Proteomes" id="UP000549052"/>
    </source>
</evidence>
<gene>
    <name evidence="3" type="ORF">FHW16_004176</name>
</gene>
<dbReference type="AlphaFoldDB" id="A0A839ESV7"/>
<organism evidence="3 4">
    <name type="scientific">Phyllobacterium myrsinacearum</name>
    <dbReference type="NCBI Taxonomy" id="28101"/>
    <lineage>
        <taxon>Bacteria</taxon>
        <taxon>Pseudomonadati</taxon>
        <taxon>Pseudomonadota</taxon>
        <taxon>Alphaproteobacteria</taxon>
        <taxon>Hyphomicrobiales</taxon>
        <taxon>Phyllobacteriaceae</taxon>
        <taxon>Phyllobacterium</taxon>
    </lineage>
</organism>
<dbReference type="PANTHER" id="PTHR43546">
    <property type="entry name" value="UPF0173 METAL-DEPENDENT HYDROLASE MJ1163-RELATED"/>
    <property type="match status" value="1"/>
</dbReference>
<comment type="caution">
    <text evidence="3">The sequence shown here is derived from an EMBL/GenBank/DDBJ whole genome shotgun (WGS) entry which is preliminary data.</text>
</comment>
<protein>
    <submittedName>
        <fullName evidence="3">L-ascorbate metabolism protein UlaG (Beta-lactamase superfamily)</fullName>
    </submittedName>
</protein>
<feature type="domain" description="Metallo-beta-lactamase" evidence="2">
    <location>
        <begin position="19"/>
        <end position="211"/>
    </location>
</feature>
<dbReference type="InterPro" id="IPR050114">
    <property type="entry name" value="UPF0173_UPF0282_UlaG_hydrolase"/>
</dbReference>
<proteinExistence type="predicted"/>
<dbReference type="SUPFAM" id="SSF56281">
    <property type="entry name" value="Metallo-hydrolase/oxidoreductase"/>
    <property type="match status" value="1"/>
</dbReference>